<name>A0A5B7CER0_PORTR</name>
<dbReference type="AlphaFoldDB" id="A0A5B7CER0"/>
<evidence type="ECO:0000313" key="2">
    <source>
        <dbReference type="EMBL" id="MPC08102.1"/>
    </source>
</evidence>
<sequence>MLLAFTQSCPTSLSSYGHRGITHQHILHFSSSATPMRCRTDPEKSLSERDTAQKGTCHNLSTKGLW</sequence>
<dbReference type="EMBL" id="VSRR010000017">
    <property type="protein sequence ID" value="MPC08102.1"/>
    <property type="molecule type" value="Genomic_DNA"/>
</dbReference>
<proteinExistence type="predicted"/>
<keyword evidence="3" id="KW-1185">Reference proteome</keyword>
<comment type="caution">
    <text evidence="2">The sequence shown here is derived from an EMBL/GenBank/DDBJ whole genome shotgun (WGS) entry which is preliminary data.</text>
</comment>
<evidence type="ECO:0000256" key="1">
    <source>
        <dbReference type="SAM" id="MobiDB-lite"/>
    </source>
</evidence>
<protein>
    <submittedName>
        <fullName evidence="2">Uncharacterized protein</fullName>
    </submittedName>
</protein>
<feature type="compositionally biased region" description="Polar residues" evidence="1">
    <location>
        <begin position="53"/>
        <end position="66"/>
    </location>
</feature>
<feature type="region of interest" description="Disordered" evidence="1">
    <location>
        <begin position="38"/>
        <end position="66"/>
    </location>
</feature>
<feature type="compositionally biased region" description="Basic and acidic residues" evidence="1">
    <location>
        <begin position="38"/>
        <end position="52"/>
    </location>
</feature>
<accession>A0A5B7CER0</accession>
<dbReference type="Proteomes" id="UP000324222">
    <property type="component" value="Unassembled WGS sequence"/>
</dbReference>
<gene>
    <name evidence="2" type="ORF">E2C01_000676</name>
</gene>
<reference evidence="2 3" key="1">
    <citation type="submission" date="2019-05" db="EMBL/GenBank/DDBJ databases">
        <title>Another draft genome of Portunus trituberculatus and its Hox gene families provides insights of decapod evolution.</title>
        <authorList>
            <person name="Jeong J.-H."/>
            <person name="Song I."/>
            <person name="Kim S."/>
            <person name="Choi T."/>
            <person name="Kim D."/>
            <person name="Ryu S."/>
            <person name="Kim W."/>
        </authorList>
    </citation>
    <scope>NUCLEOTIDE SEQUENCE [LARGE SCALE GENOMIC DNA]</scope>
    <source>
        <tissue evidence="2">Muscle</tissue>
    </source>
</reference>
<organism evidence="2 3">
    <name type="scientific">Portunus trituberculatus</name>
    <name type="common">Swimming crab</name>
    <name type="synonym">Neptunus trituberculatus</name>
    <dbReference type="NCBI Taxonomy" id="210409"/>
    <lineage>
        <taxon>Eukaryota</taxon>
        <taxon>Metazoa</taxon>
        <taxon>Ecdysozoa</taxon>
        <taxon>Arthropoda</taxon>
        <taxon>Crustacea</taxon>
        <taxon>Multicrustacea</taxon>
        <taxon>Malacostraca</taxon>
        <taxon>Eumalacostraca</taxon>
        <taxon>Eucarida</taxon>
        <taxon>Decapoda</taxon>
        <taxon>Pleocyemata</taxon>
        <taxon>Brachyura</taxon>
        <taxon>Eubrachyura</taxon>
        <taxon>Portunoidea</taxon>
        <taxon>Portunidae</taxon>
        <taxon>Portuninae</taxon>
        <taxon>Portunus</taxon>
    </lineage>
</organism>
<evidence type="ECO:0000313" key="3">
    <source>
        <dbReference type="Proteomes" id="UP000324222"/>
    </source>
</evidence>